<dbReference type="AlphaFoldDB" id="A0AAV2NDB9"/>
<evidence type="ECO:0000313" key="2">
    <source>
        <dbReference type="EMBL" id="CAL1678024.1"/>
    </source>
</evidence>
<sequence length="114" mass="12611">MSESRKDPRFWLEIPGSKEDEERDGGSLERRISGTRVAAAARQGRDPTQTARPQKIEMFGCLNVGVLSQHSSFHPSFPRPSLPPSVPALLFVSVPLSRDTRDLPGGSNRSRIDK</sequence>
<evidence type="ECO:0000313" key="3">
    <source>
        <dbReference type="Proteomes" id="UP001497644"/>
    </source>
</evidence>
<evidence type="ECO:0000256" key="1">
    <source>
        <dbReference type="SAM" id="MobiDB-lite"/>
    </source>
</evidence>
<feature type="compositionally biased region" description="Basic and acidic residues" evidence="1">
    <location>
        <begin position="1"/>
        <end position="32"/>
    </location>
</feature>
<proteinExistence type="predicted"/>
<keyword evidence="3" id="KW-1185">Reference proteome</keyword>
<dbReference type="Proteomes" id="UP001497644">
    <property type="component" value="Chromosome 13"/>
</dbReference>
<protein>
    <submittedName>
        <fullName evidence="2">Uncharacterized protein</fullName>
    </submittedName>
</protein>
<dbReference type="EMBL" id="OZ034836">
    <property type="protein sequence ID" value="CAL1678024.1"/>
    <property type="molecule type" value="Genomic_DNA"/>
</dbReference>
<feature type="region of interest" description="Disordered" evidence="1">
    <location>
        <begin position="1"/>
        <end position="53"/>
    </location>
</feature>
<accession>A0AAV2NDB9</accession>
<reference evidence="2" key="1">
    <citation type="submission" date="2024-04" db="EMBL/GenBank/DDBJ databases">
        <authorList>
            <consortium name="Molecular Ecology Group"/>
        </authorList>
    </citation>
    <scope>NUCLEOTIDE SEQUENCE</scope>
</reference>
<organism evidence="2 3">
    <name type="scientific">Lasius platythorax</name>
    <dbReference type="NCBI Taxonomy" id="488582"/>
    <lineage>
        <taxon>Eukaryota</taxon>
        <taxon>Metazoa</taxon>
        <taxon>Ecdysozoa</taxon>
        <taxon>Arthropoda</taxon>
        <taxon>Hexapoda</taxon>
        <taxon>Insecta</taxon>
        <taxon>Pterygota</taxon>
        <taxon>Neoptera</taxon>
        <taxon>Endopterygota</taxon>
        <taxon>Hymenoptera</taxon>
        <taxon>Apocrita</taxon>
        <taxon>Aculeata</taxon>
        <taxon>Formicoidea</taxon>
        <taxon>Formicidae</taxon>
        <taxon>Formicinae</taxon>
        <taxon>Lasius</taxon>
        <taxon>Lasius</taxon>
    </lineage>
</organism>
<name>A0AAV2NDB9_9HYME</name>
<gene>
    <name evidence="2" type="ORF">LPLAT_LOCUS3942</name>
</gene>